<feature type="region of interest" description="Disordered" evidence="1">
    <location>
        <begin position="553"/>
        <end position="583"/>
    </location>
</feature>
<evidence type="ECO:0008006" key="4">
    <source>
        <dbReference type="Google" id="ProtNLM"/>
    </source>
</evidence>
<reference evidence="2" key="2">
    <citation type="submission" date="2023-06" db="EMBL/GenBank/DDBJ databases">
        <authorList>
            <consortium name="Lawrence Berkeley National Laboratory"/>
            <person name="Haridas S."/>
            <person name="Hensen N."/>
            <person name="Bonometti L."/>
            <person name="Westerberg I."/>
            <person name="Brannstrom I.O."/>
            <person name="Guillou S."/>
            <person name="Cros-Aarteil S."/>
            <person name="Calhoun S."/>
            <person name="Kuo A."/>
            <person name="Mondo S."/>
            <person name="Pangilinan J."/>
            <person name="Riley R."/>
            <person name="Labutti K."/>
            <person name="Andreopoulos B."/>
            <person name="Lipzen A."/>
            <person name="Chen C."/>
            <person name="Yanf M."/>
            <person name="Daum C."/>
            <person name="Ng V."/>
            <person name="Clum A."/>
            <person name="Steindorff A."/>
            <person name="Ohm R."/>
            <person name="Martin F."/>
            <person name="Silar P."/>
            <person name="Natvig D."/>
            <person name="Lalanne C."/>
            <person name="Gautier V."/>
            <person name="Ament-Velasquez S.L."/>
            <person name="Kruys A."/>
            <person name="Hutchinson M.I."/>
            <person name="Powell A.J."/>
            <person name="Barry K."/>
            <person name="Miller A.N."/>
            <person name="Grigoriev I.V."/>
            <person name="Debuchy R."/>
            <person name="Gladieux P."/>
            <person name="Thoren M.H."/>
            <person name="Johannesson H."/>
        </authorList>
    </citation>
    <scope>NUCLEOTIDE SEQUENCE</scope>
    <source>
        <strain evidence="2">SMH4131-1</strain>
    </source>
</reference>
<gene>
    <name evidence="2" type="ORF">B0T19DRAFT_100250</name>
</gene>
<accession>A0AAE0IWM0</accession>
<sequence length="740" mass="79673">MAPLSGALGTPAKTNSARRATPRPVIPVLPLNYPQRPASKQAPTPPPSSSPPVTIQPRSKLVVEEPKTPETQPQPQESPAQSQTELSPSSPESTNVVTPSATSVQSVSVAASNDMASDTPTATPAQAEQPGSSPMPAQSSGHSNANPASHSPSAASAISQAPAPGPHPRPGPGSGPAFGFHPSMMNQPGFHQPHPSNGSLVFGGFQDSNNSSPAPHPGAAYPPPGIMPYRPAAVPVTAVDGYGRPLLVSPTLDGYPPTAMNHHGPPTPHSFRGSQSSVHADESFNQYAPANGQNGYAATPSGQAPVYMPGMNSHMNGSMHGSAGPATGFPISRDLDDTLSFLRHGFNDNTFSDCVLEVHFPDILEYRDHPDYRRFRRAIQINGHRVLLARSPTLASLMKSWGTVPGGFMRLDINDEYMRADVFGFVLRTLYGWPLGDELTLPADILPRNVAEDFQLALSYVATAQYLQLGWVLAVAMEHVKRLLCWDTIELAVKYLLPNIATSPSSRNEPNSMSELRDLFLCFIVYNLPKDFVLDVNAGDGVFSRLPTISSRPRNSTAAPVAHGTHGTHGYGPSKGQSQSARLSSNPRLSQIKFGDISPPELNGYGQTGATKETPHAHRAPTAHETILSRILLNLPYDLLKLVLEHPRFAQLLGGQDISFRYHIISGIIAERESRRLRALDRGIQELHVFQDKLVQARSPLVVEQMGDFLVNNMGFKEEVFPGDVPYLLRTWINASPASS</sequence>
<evidence type="ECO:0000256" key="1">
    <source>
        <dbReference type="SAM" id="MobiDB-lite"/>
    </source>
</evidence>
<reference evidence="2" key="1">
    <citation type="journal article" date="2023" name="Mol. Phylogenet. Evol.">
        <title>Genome-scale phylogeny and comparative genomics of the fungal order Sordariales.</title>
        <authorList>
            <person name="Hensen N."/>
            <person name="Bonometti L."/>
            <person name="Westerberg I."/>
            <person name="Brannstrom I.O."/>
            <person name="Guillou S."/>
            <person name="Cros-Aarteil S."/>
            <person name="Calhoun S."/>
            <person name="Haridas S."/>
            <person name="Kuo A."/>
            <person name="Mondo S."/>
            <person name="Pangilinan J."/>
            <person name="Riley R."/>
            <person name="LaButti K."/>
            <person name="Andreopoulos B."/>
            <person name="Lipzen A."/>
            <person name="Chen C."/>
            <person name="Yan M."/>
            <person name="Daum C."/>
            <person name="Ng V."/>
            <person name="Clum A."/>
            <person name="Steindorff A."/>
            <person name="Ohm R.A."/>
            <person name="Martin F."/>
            <person name="Silar P."/>
            <person name="Natvig D.O."/>
            <person name="Lalanne C."/>
            <person name="Gautier V."/>
            <person name="Ament-Velasquez S.L."/>
            <person name="Kruys A."/>
            <person name="Hutchinson M.I."/>
            <person name="Powell A.J."/>
            <person name="Barry K."/>
            <person name="Miller A.N."/>
            <person name="Grigoriev I.V."/>
            <person name="Debuchy R."/>
            <person name="Gladieux P."/>
            <person name="Hiltunen Thoren M."/>
            <person name="Johannesson H."/>
        </authorList>
    </citation>
    <scope>NUCLEOTIDE SEQUENCE</scope>
    <source>
        <strain evidence="2">SMH4131-1</strain>
    </source>
</reference>
<evidence type="ECO:0000313" key="3">
    <source>
        <dbReference type="Proteomes" id="UP001286456"/>
    </source>
</evidence>
<proteinExistence type="predicted"/>
<feature type="compositionally biased region" description="Polar residues" evidence="1">
    <location>
        <begin position="86"/>
        <end position="95"/>
    </location>
</feature>
<comment type="caution">
    <text evidence="2">The sequence shown here is derived from an EMBL/GenBank/DDBJ whole genome shotgun (WGS) entry which is preliminary data.</text>
</comment>
<feature type="compositionally biased region" description="Low complexity" evidence="1">
    <location>
        <begin position="145"/>
        <end position="162"/>
    </location>
</feature>
<name>A0AAE0IWM0_9PEZI</name>
<feature type="compositionally biased region" description="Pro residues" evidence="1">
    <location>
        <begin position="163"/>
        <end position="173"/>
    </location>
</feature>
<feature type="compositionally biased region" description="Pro residues" evidence="1">
    <location>
        <begin position="214"/>
        <end position="223"/>
    </location>
</feature>
<organism evidence="2 3">
    <name type="scientific">Cercophora scortea</name>
    <dbReference type="NCBI Taxonomy" id="314031"/>
    <lineage>
        <taxon>Eukaryota</taxon>
        <taxon>Fungi</taxon>
        <taxon>Dikarya</taxon>
        <taxon>Ascomycota</taxon>
        <taxon>Pezizomycotina</taxon>
        <taxon>Sordariomycetes</taxon>
        <taxon>Sordariomycetidae</taxon>
        <taxon>Sordariales</taxon>
        <taxon>Lasiosphaeriaceae</taxon>
        <taxon>Cercophora</taxon>
    </lineage>
</organism>
<evidence type="ECO:0000313" key="2">
    <source>
        <dbReference type="EMBL" id="KAK3332320.1"/>
    </source>
</evidence>
<dbReference type="EMBL" id="JAUEPO010000002">
    <property type="protein sequence ID" value="KAK3332320.1"/>
    <property type="molecule type" value="Genomic_DNA"/>
</dbReference>
<feature type="compositionally biased region" description="Low complexity" evidence="1">
    <location>
        <begin position="69"/>
        <end position="85"/>
    </location>
</feature>
<feature type="compositionally biased region" description="Low complexity" evidence="1">
    <location>
        <begin position="96"/>
        <end position="112"/>
    </location>
</feature>
<dbReference type="Proteomes" id="UP001286456">
    <property type="component" value="Unassembled WGS sequence"/>
</dbReference>
<protein>
    <recommendedName>
        <fullName evidence="4">BTB domain-containing protein</fullName>
    </recommendedName>
</protein>
<feature type="compositionally biased region" description="Polar residues" evidence="1">
    <location>
        <begin position="114"/>
        <end position="144"/>
    </location>
</feature>
<keyword evidence="3" id="KW-1185">Reference proteome</keyword>
<dbReference type="AlphaFoldDB" id="A0AAE0IWM0"/>
<feature type="region of interest" description="Disordered" evidence="1">
    <location>
        <begin position="1"/>
        <end position="223"/>
    </location>
</feature>